<protein>
    <submittedName>
        <fullName evidence="2">Uncharacterized protein</fullName>
    </submittedName>
</protein>
<keyword evidence="1" id="KW-1133">Transmembrane helix</keyword>
<gene>
    <name evidence="2" type="ORF">BGK67_33805</name>
</gene>
<proteinExistence type="predicted"/>
<organism evidence="2 3">
    <name type="scientific">Streptomyces subrutilus</name>
    <dbReference type="NCBI Taxonomy" id="36818"/>
    <lineage>
        <taxon>Bacteria</taxon>
        <taxon>Bacillati</taxon>
        <taxon>Actinomycetota</taxon>
        <taxon>Actinomycetes</taxon>
        <taxon>Kitasatosporales</taxon>
        <taxon>Streptomycetaceae</taxon>
        <taxon>Streptomyces</taxon>
    </lineage>
</organism>
<accession>A0A1E5P0C1</accession>
<evidence type="ECO:0000313" key="3">
    <source>
        <dbReference type="Proteomes" id="UP000095705"/>
    </source>
</evidence>
<evidence type="ECO:0000313" key="2">
    <source>
        <dbReference type="EMBL" id="OEJ22503.1"/>
    </source>
</evidence>
<feature type="transmembrane region" description="Helical" evidence="1">
    <location>
        <begin position="114"/>
        <end position="138"/>
    </location>
</feature>
<keyword evidence="1" id="KW-0472">Membrane</keyword>
<reference evidence="2 3" key="1">
    <citation type="submission" date="2016-08" db="EMBL/GenBank/DDBJ databases">
        <title>The complete genome of Streptomyces subrutilus 10-1-1.</title>
        <authorList>
            <person name="Chen X."/>
        </authorList>
    </citation>
    <scope>NUCLEOTIDE SEQUENCE [LARGE SCALE GENOMIC DNA]</scope>
    <source>
        <strain evidence="2 3">10-1-1</strain>
    </source>
</reference>
<evidence type="ECO:0000256" key="1">
    <source>
        <dbReference type="SAM" id="Phobius"/>
    </source>
</evidence>
<dbReference type="EMBL" id="MEHK01000002">
    <property type="protein sequence ID" value="OEJ22503.1"/>
    <property type="molecule type" value="Genomic_DNA"/>
</dbReference>
<sequence length="205" mass="22260">MGAVVLCAVFWAGAAGAVMRCVKEWRSGADQMWSSKWKVLAGALIVTAFPVMATARLAPSDARFFLEDFVRLLVLGSAGSVVAGWVASRRSDAQARALRRGLGLAIERRLWSPWVLVGLWSAAGVPFTVVEVVITIRYIEAHSPGPAADGTWAEADTIAWLSVLTIAVFVVVGVLHGLVQHRRRARGQRRVRNADQQYLITNPAD</sequence>
<dbReference type="AlphaFoldDB" id="A0A1E5P0C1"/>
<dbReference type="RefSeq" id="WP_069924551.1">
    <property type="nucleotide sequence ID" value="NZ_MEHK01000002.1"/>
</dbReference>
<dbReference type="Proteomes" id="UP000095705">
    <property type="component" value="Unassembled WGS sequence"/>
</dbReference>
<feature type="transmembrane region" description="Helical" evidence="1">
    <location>
        <begin position="158"/>
        <end position="179"/>
    </location>
</feature>
<name>A0A1E5P0C1_9ACTN</name>
<comment type="caution">
    <text evidence="2">The sequence shown here is derived from an EMBL/GenBank/DDBJ whole genome shotgun (WGS) entry which is preliminary data.</text>
</comment>
<feature type="transmembrane region" description="Helical" evidence="1">
    <location>
        <begin position="40"/>
        <end position="58"/>
    </location>
</feature>
<keyword evidence="3" id="KW-1185">Reference proteome</keyword>
<dbReference type="OrthoDB" id="4285927at2"/>
<keyword evidence="1" id="KW-0812">Transmembrane</keyword>